<reference evidence="1 2" key="1">
    <citation type="journal article" date="2015" name="PLoS ONE">
        <title>Lysis to Kill: Evaluation of the Lytic Abilities, and Genomics of Nine Bacteriophages Infective for Gordonia spp. and Their Potential Use in Activated Sludge Foam Biocontrol.</title>
        <authorList>
            <person name="Dyson Z.A."/>
            <person name="Tucci J."/>
            <person name="Seviour R.J."/>
            <person name="Petrovski S."/>
        </authorList>
    </citation>
    <scope>NUCLEOTIDE SEQUENCE [LARGE SCALE GENOMIC DNA]</scope>
</reference>
<gene>
    <name evidence="1" type="ORF">GMA2_113</name>
</gene>
<proteinExistence type="predicted"/>
<accession>A0A0K0N7K1</accession>
<sequence>MTNTAEATALTFSHQGPISTAVAGAYYFIATASRLFVITESGVSSSSAVATRREAITRAKSLAEMVR</sequence>
<protein>
    <submittedName>
        <fullName evidence="1">Uncharacterized protein</fullName>
    </submittedName>
</protein>
<keyword evidence="2" id="KW-1185">Reference proteome</keyword>
<evidence type="ECO:0000313" key="1">
    <source>
        <dbReference type="EMBL" id="AKJ72651.1"/>
    </source>
</evidence>
<dbReference type="EMBL" id="KR063281">
    <property type="protein sequence ID" value="AKJ72651.1"/>
    <property type="molecule type" value="Genomic_DNA"/>
</dbReference>
<name>A0A0K0N7K1_9CAUD</name>
<organism evidence="1 2">
    <name type="scientific">Gordonia phage GMA2</name>
    <dbReference type="NCBI Taxonomy" id="1647283"/>
    <lineage>
        <taxon>Viruses</taxon>
        <taxon>Duplodnaviria</taxon>
        <taxon>Heunggongvirae</taxon>
        <taxon>Uroviricota</taxon>
        <taxon>Caudoviricetes</taxon>
        <taxon>Gimaduovirus</taxon>
        <taxon>Gimaduovirus GMA2</taxon>
    </lineage>
</organism>
<evidence type="ECO:0000313" key="2">
    <source>
        <dbReference type="Proteomes" id="UP000221359"/>
    </source>
</evidence>
<dbReference type="Proteomes" id="UP000221359">
    <property type="component" value="Segment"/>
</dbReference>